<evidence type="ECO:0000256" key="1">
    <source>
        <dbReference type="ARBA" id="ARBA00001933"/>
    </source>
</evidence>
<evidence type="ECO:0000259" key="8">
    <source>
        <dbReference type="Pfam" id="PF00155"/>
    </source>
</evidence>
<dbReference type="RefSeq" id="WP_202780307.1">
    <property type="nucleotide sequence ID" value="NZ_CP065425.1"/>
</dbReference>
<dbReference type="SUPFAM" id="SSF53383">
    <property type="entry name" value="PLP-dependent transferases"/>
    <property type="match status" value="1"/>
</dbReference>
<dbReference type="PANTHER" id="PTHR43643:SF3">
    <property type="entry name" value="HISTIDINOL-PHOSPHATE AMINOTRANSFERASE"/>
    <property type="match status" value="1"/>
</dbReference>
<accession>A0ABX7E6V4</accession>
<dbReference type="InterPro" id="IPR005861">
    <property type="entry name" value="HisP_aminotrans"/>
</dbReference>
<name>A0ABX7E6V4_9BACI</name>
<dbReference type="Proteomes" id="UP000595691">
    <property type="component" value="Chromosome"/>
</dbReference>
<comment type="subunit">
    <text evidence="2 7">Homodimer.</text>
</comment>
<evidence type="ECO:0000256" key="5">
    <source>
        <dbReference type="ARBA" id="ARBA00022898"/>
    </source>
</evidence>
<feature type="modified residue" description="N6-(pyridoxal phosphate)lysine" evidence="7">
    <location>
        <position position="223"/>
    </location>
</feature>
<protein>
    <recommendedName>
        <fullName evidence="7">Histidinol-phosphate aminotransferase</fullName>
        <ecNumber evidence="7">2.6.1.9</ecNumber>
    </recommendedName>
    <alternativeName>
        <fullName evidence="7">Imidazole acetol-phosphate transaminase</fullName>
    </alternativeName>
</protein>
<dbReference type="EMBL" id="CP065425">
    <property type="protein sequence ID" value="QQZ11029.1"/>
    <property type="molecule type" value="Genomic_DNA"/>
</dbReference>
<evidence type="ECO:0000256" key="6">
    <source>
        <dbReference type="ARBA" id="ARBA00023102"/>
    </source>
</evidence>
<reference evidence="9 10" key="1">
    <citation type="submission" date="2020-11" db="EMBL/GenBank/DDBJ databases">
        <title>Taxonomic evaluation of the Bacillus sporothermodurans group of bacteria based on whole genome sequences.</title>
        <authorList>
            <person name="Fiedler G."/>
            <person name="Herbstmann A.-D."/>
            <person name="Doll E."/>
            <person name="Wenning M."/>
            <person name="Brinks E."/>
            <person name="Kabisch J."/>
            <person name="Breitenwieser F."/>
            <person name="Lappann M."/>
            <person name="Boehnlein C."/>
            <person name="Franz C."/>
        </authorList>
    </citation>
    <scope>NUCLEOTIDE SEQUENCE [LARGE SCALE GENOMIC DNA]</scope>
    <source>
        <strain evidence="9 10">JCM 19841</strain>
    </source>
</reference>
<dbReference type="InterPro" id="IPR015421">
    <property type="entry name" value="PyrdxlP-dep_Trfase_major"/>
</dbReference>
<dbReference type="NCBIfam" id="TIGR01141">
    <property type="entry name" value="hisC"/>
    <property type="match status" value="1"/>
</dbReference>
<dbReference type="InterPro" id="IPR015424">
    <property type="entry name" value="PyrdxlP-dep_Trfase"/>
</dbReference>
<feature type="domain" description="Aminotransferase class I/classII large" evidence="8">
    <location>
        <begin position="30"/>
        <end position="349"/>
    </location>
</feature>
<keyword evidence="5 7" id="KW-0663">Pyridoxal phosphate</keyword>
<dbReference type="InterPro" id="IPR004839">
    <property type="entry name" value="Aminotransferase_I/II_large"/>
</dbReference>
<evidence type="ECO:0000256" key="7">
    <source>
        <dbReference type="HAMAP-Rule" id="MF_01023"/>
    </source>
</evidence>
<dbReference type="EC" id="2.6.1.9" evidence="7"/>
<sequence>MKWKNQIVNLHAYQPGKSIDEVKKMYNLKEIFKLASNENPYGFSNKVKKILDEDSSSTFSYYPDGYATNLREEAAKFLGVRPTQLIFSNGTDELLQIISKALLEPGKNTVMAYPTFSQYKHNAILEGAEVREIPLIDGNHDLDNMLKALDDQTAIVWLCSPNNPTGTYITNDKLMKFLQQVPKDILVVLDEAYYEYVDADDYYDALSLLDNYQNLIVTRTFSKIYGLASFRVGYGIASEEIISTLEPVRQPFNTNVLAQKVAMEALKDQEFVAKCATLNKKEMERFYAFCKKNNLHYYPSQGNFILIDFQCDSDEVFTFLLSTGYIVRSGKQLGFPTSIRVTIGTSEQNSGVMTSMEAFLEKQALKAKNI</sequence>
<comment type="catalytic activity">
    <reaction evidence="7">
        <text>L-histidinol phosphate + 2-oxoglutarate = 3-(imidazol-4-yl)-2-oxopropyl phosphate + L-glutamate</text>
        <dbReference type="Rhea" id="RHEA:23744"/>
        <dbReference type="ChEBI" id="CHEBI:16810"/>
        <dbReference type="ChEBI" id="CHEBI:29985"/>
        <dbReference type="ChEBI" id="CHEBI:57766"/>
        <dbReference type="ChEBI" id="CHEBI:57980"/>
        <dbReference type="EC" id="2.6.1.9"/>
    </reaction>
</comment>
<comment type="similarity">
    <text evidence="7">Belongs to the class-II pyridoxal-phosphate-dependent aminotransferase family. Histidinol-phosphate aminotransferase subfamily.</text>
</comment>
<evidence type="ECO:0000313" key="10">
    <source>
        <dbReference type="Proteomes" id="UP000595691"/>
    </source>
</evidence>
<comment type="pathway">
    <text evidence="7">Amino-acid biosynthesis; L-histidine biosynthesis; L-histidine from 5-phospho-alpha-D-ribose 1-diphosphate: step 7/9.</text>
</comment>
<evidence type="ECO:0000313" key="9">
    <source>
        <dbReference type="EMBL" id="QQZ11029.1"/>
    </source>
</evidence>
<gene>
    <name evidence="7" type="primary">hisC</name>
    <name evidence="9" type="ORF">I5776_09140</name>
</gene>
<dbReference type="Pfam" id="PF00155">
    <property type="entry name" value="Aminotran_1_2"/>
    <property type="match status" value="1"/>
</dbReference>
<dbReference type="PANTHER" id="PTHR43643">
    <property type="entry name" value="HISTIDINOL-PHOSPHATE AMINOTRANSFERASE 2"/>
    <property type="match status" value="1"/>
</dbReference>
<keyword evidence="6 7" id="KW-0368">Histidine biosynthesis</keyword>
<keyword evidence="3 7" id="KW-0032">Aminotransferase</keyword>
<evidence type="ECO:0000256" key="4">
    <source>
        <dbReference type="ARBA" id="ARBA00022679"/>
    </source>
</evidence>
<comment type="cofactor">
    <cofactor evidence="1 7">
        <name>pyridoxal 5'-phosphate</name>
        <dbReference type="ChEBI" id="CHEBI:597326"/>
    </cofactor>
</comment>
<dbReference type="InterPro" id="IPR050106">
    <property type="entry name" value="HistidinolP_aminotransfase"/>
</dbReference>
<dbReference type="CDD" id="cd00609">
    <property type="entry name" value="AAT_like"/>
    <property type="match status" value="1"/>
</dbReference>
<dbReference type="InterPro" id="IPR015422">
    <property type="entry name" value="PyrdxlP-dep_Trfase_small"/>
</dbReference>
<dbReference type="GO" id="GO:0004400">
    <property type="term" value="F:histidinol-phosphate transaminase activity"/>
    <property type="evidence" value="ECO:0007669"/>
    <property type="project" value="UniProtKB-EC"/>
</dbReference>
<organism evidence="9 10">
    <name type="scientific">Heyndrickxia vini</name>
    <dbReference type="NCBI Taxonomy" id="1476025"/>
    <lineage>
        <taxon>Bacteria</taxon>
        <taxon>Bacillati</taxon>
        <taxon>Bacillota</taxon>
        <taxon>Bacilli</taxon>
        <taxon>Bacillales</taxon>
        <taxon>Bacillaceae</taxon>
        <taxon>Heyndrickxia</taxon>
    </lineage>
</organism>
<dbReference type="Gene3D" id="3.90.1150.10">
    <property type="entry name" value="Aspartate Aminotransferase, domain 1"/>
    <property type="match status" value="1"/>
</dbReference>
<evidence type="ECO:0000256" key="2">
    <source>
        <dbReference type="ARBA" id="ARBA00011738"/>
    </source>
</evidence>
<keyword evidence="7" id="KW-0028">Amino-acid biosynthesis</keyword>
<keyword evidence="10" id="KW-1185">Reference proteome</keyword>
<proteinExistence type="inferred from homology"/>
<dbReference type="Gene3D" id="3.40.640.10">
    <property type="entry name" value="Type I PLP-dependent aspartate aminotransferase-like (Major domain)"/>
    <property type="match status" value="1"/>
</dbReference>
<evidence type="ECO:0000256" key="3">
    <source>
        <dbReference type="ARBA" id="ARBA00022576"/>
    </source>
</evidence>
<dbReference type="HAMAP" id="MF_01023">
    <property type="entry name" value="HisC_aminotrans_2"/>
    <property type="match status" value="1"/>
</dbReference>
<keyword evidence="4 7" id="KW-0808">Transferase</keyword>